<accession>G0ND81</accession>
<keyword evidence="4" id="KW-0472">Membrane</keyword>
<feature type="domain" description="SH3" evidence="7">
    <location>
        <begin position="140"/>
        <end position="200"/>
    </location>
</feature>
<keyword evidence="3" id="KW-0175">Coiled coil</keyword>
<comment type="subcellular location">
    <subcellularLocation>
        <location evidence="1">Membrane</location>
        <topology evidence="1">Peripheral membrane protein</topology>
    </subcellularLocation>
</comment>
<sequence length="206" mass="22686">MSISTTNDSNLDLEARPSTATEEEFQLQIALTLSREKCKKAEEMKKSDDARLQLALEESQKQVDCRATSTSPQPSAPNSDLFAAWKNPAASVPSVSLISSNSINLLGGYDEPSNEIERLALSLNNNCAVIPSTNKIPMMSSKAKAVVKFTYEPRLEDELGLTKGQYVNVIEKNSDGWWKGEAPNGSVGWFPSNYVEMLNEYGIFDI</sequence>
<organism evidence="9">
    <name type="scientific">Caenorhabditis brenneri</name>
    <name type="common">Nematode worm</name>
    <dbReference type="NCBI Taxonomy" id="135651"/>
    <lineage>
        <taxon>Eukaryota</taxon>
        <taxon>Metazoa</taxon>
        <taxon>Ecdysozoa</taxon>
        <taxon>Nematoda</taxon>
        <taxon>Chromadorea</taxon>
        <taxon>Rhabditida</taxon>
        <taxon>Rhabditina</taxon>
        <taxon>Rhabditomorpha</taxon>
        <taxon>Rhabditoidea</taxon>
        <taxon>Rhabditidae</taxon>
        <taxon>Peloderinae</taxon>
        <taxon>Caenorhabditis</taxon>
    </lineage>
</organism>
<name>G0ND81_CAEBE</name>
<dbReference type="Gene3D" id="2.30.30.40">
    <property type="entry name" value="SH3 Domains"/>
    <property type="match status" value="1"/>
</dbReference>
<dbReference type="AlphaFoldDB" id="G0ND81"/>
<feature type="region of interest" description="Disordered" evidence="6">
    <location>
        <begin position="1"/>
        <end position="21"/>
    </location>
</feature>
<reference evidence="9" key="1">
    <citation type="submission" date="2011-07" db="EMBL/GenBank/DDBJ databases">
        <authorList>
            <consortium name="Caenorhabditis brenneri Sequencing and Analysis Consortium"/>
            <person name="Wilson R.K."/>
        </authorList>
    </citation>
    <scope>NUCLEOTIDE SEQUENCE [LARGE SCALE GENOMIC DNA]</scope>
    <source>
        <strain evidence="9">PB2801</strain>
    </source>
</reference>
<dbReference type="CDD" id="cd11766">
    <property type="entry name" value="SH3_Nck_2"/>
    <property type="match status" value="1"/>
</dbReference>
<dbReference type="eggNOG" id="KOG4226">
    <property type="taxonomic scope" value="Eukaryota"/>
</dbReference>
<feature type="compositionally biased region" description="Polar residues" evidence="6">
    <location>
        <begin position="1"/>
        <end position="10"/>
    </location>
</feature>
<dbReference type="PROSITE" id="PS50002">
    <property type="entry name" value="SH3"/>
    <property type="match status" value="1"/>
</dbReference>
<evidence type="ECO:0000256" key="1">
    <source>
        <dbReference type="ARBA" id="ARBA00004170"/>
    </source>
</evidence>
<evidence type="ECO:0000259" key="7">
    <source>
        <dbReference type="PROSITE" id="PS50002"/>
    </source>
</evidence>
<evidence type="ECO:0000313" key="9">
    <source>
        <dbReference type="Proteomes" id="UP000008068"/>
    </source>
</evidence>
<evidence type="ECO:0000313" key="8">
    <source>
        <dbReference type="EMBL" id="EGT58185.1"/>
    </source>
</evidence>
<dbReference type="PANTHER" id="PTHR14167:SF81">
    <property type="entry name" value="ENDOPHILIN-A"/>
    <property type="match status" value="1"/>
</dbReference>
<evidence type="ECO:0000256" key="6">
    <source>
        <dbReference type="SAM" id="MobiDB-lite"/>
    </source>
</evidence>
<dbReference type="OrthoDB" id="26539at2759"/>
<gene>
    <name evidence="8" type="ORF">CAEBREN_05204</name>
</gene>
<evidence type="ECO:0000256" key="3">
    <source>
        <dbReference type="ARBA" id="ARBA00023054"/>
    </source>
</evidence>
<evidence type="ECO:0000256" key="2">
    <source>
        <dbReference type="ARBA" id="ARBA00022443"/>
    </source>
</evidence>
<dbReference type="EMBL" id="GL379866">
    <property type="protein sequence ID" value="EGT58185.1"/>
    <property type="molecule type" value="Genomic_DNA"/>
</dbReference>
<dbReference type="PRINTS" id="PR00452">
    <property type="entry name" value="SH3DOMAIN"/>
</dbReference>
<evidence type="ECO:0000256" key="4">
    <source>
        <dbReference type="ARBA" id="ARBA00023136"/>
    </source>
</evidence>
<dbReference type="InterPro" id="IPR001452">
    <property type="entry name" value="SH3_domain"/>
</dbReference>
<protein>
    <recommendedName>
        <fullName evidence="7">SH3 domain-containing protein</fullName>
    </recommendedName>
</protein>
<dbReference type="PANTHER" id="PTHR14167">
    <property type="entry name" value="SH3 DOMAIN-CONTAINING"/>
    <property type="match status" value="1"/>
</dbReference>
<dbReference type="STRING" id="135651.G0ND81"/>
<dbReference type="InterPro" id="IPR036028">
    <property type="entry name" value="SH3-like_dom_sf"/>
</dbReference>
<dbReference type="InterPro" id="IPR050384">
    <property type="entry name" value="Endophilin_SH3RF"/>
</dbReference>
<dbReference type="Pfam" id="PF07653">
    <property type="entry name" value="SH3_2"/>
    <property type="match status" value="1"/>
</dbReference>
<dbReference type="SMART" id="SM00326">
    <property type="entry name" value="SH3"/>
    <property type="match status" value="1"/>
</dbReference>
<dbReference type="HOGENOM" id="CLU_1332975_0_0_1"/>
<dbReference type="SUPFAM" id="SSF50044">
    <property type="entry name" value="SH3-domain"/>
    <property type="match status" value="1"/>
</dbReference>
<dbReference type="InParanoid" id="G0ND81"/>
<dbReference type="Proteomes" id="UP000008068">
    <property type="component" value="Unassembled WGS sequence"/>
</dbReference>
<keyword evidence="2 5" id="KW-0728">SH3 domain</keyword>
<dbReference type="eggNOG" id="KOG2056">
    <property type="taxonomic scope" value="Eukaryota"/>
</dbReference>
<proteinExistence type="predicted"/>
<evidence type="ECO:0000256" key="5">
    <source>
        <dbReference type="PROSITE-ProRule" id="PRU00192"/>
    </source>
</evidence>
<keyword evidence="9" id="KW-1185">Reference proteome</keyword>